<keyword evidence="7" id="KW-0443">Lipid metabolism</keyword>
<feature type="domain" description="3-oxo-5-alpha-steroid 4-dehydrogenase C-terminal" evidence="10">
    <location>
        <begin position="149"/>
        <end position="305"/>
    </location>
</feature>
<evidence type="ECO:0000256" key="9">
    <source>
        <dbReference type="SAM" id="Phobius"/>
    </source>
</evidence>
<dbReference type="Gene3D" id="1.20.120.1630">
    <property type="match status" value="1"/>
</dbReference>
<evidence type="ECO:0000256" key="5">
    <source>
        <dbReference type="ARBA" id="ARBA00022989"/>
    </source>
</evidence>
<gene>
    <name evidence="11" type="ORF">HETIRDRAFT_54691</name>
</gene>
<keyword evidence="12" id="KW-1185">Reference proteome</keyword>
<dbReference type="FunCoup" id="W4KBP0">
    <property type="interactions" value="60"/>
</dbReference>
<dbReference type="GO" id="GO:0042761">
    <property type="term" value="P:very long-chain fatty acid biosynthetic process"/>
    <property type="evidence" value="ECO:0007669"/>
    <property type="project" value="TreeGrafter"/>
</dbReference>
<accession>W4KBP0</accession>
<dbReference type="Gene3D" id="3.10.20.90">
    <property type="entry name" value="Phosphatidylinositol 3-kinase Catalytic Subunit, Chain A, domain 1"/>
    <property type="match status" value="1"/>
</dbReference>
<keyword evidence="4 9" id="KW-0812">Transmembrane</keyword>
<dbReference type="KEGG" id="hir:HETIRDRAFT_54691"/>
<evidence type="ECO:0000256" key="4">
    <source>
        <dbReference type="ARBA" id="ARBA00022692"/>
    </source>
</evidence>
<dbReference type="GeneID" id="20678313"/>
<keyword evidence="6" id="KW-0560">Oxidoreductase</keyword>
<evidence type="ECO:0000256" key="8">
    <source>
        <dbReference type="ARBA" id="ARBA00023136"/>
    </source>
</evidence>
<dbReference type="eggNOG" id="KOG1639">
    <property type="taxonomic scope" value="Eukaryota"/>
</dbReference>
<feature type="transmembrane region" description="Helical" evidence="9">
    <location>
        <begin position="196"/>
        <end position="214"/>
    </location>
</feature>
<feature type="transmembrane region" description="Helical" evidence="9">
    <location>
        <begin position="160"/>
        <end position="176"/>
    </location>
</feature>
<dbReference type="GO" id="GO:0016627">
    <property type="term" value="F:oxidoreductase activity, acting on the CH-CH group of donors"/>
    <property type="evidence" value="ECO:0007669"/>
    <property type="project" value="InterPro"/>
</dbReference>
<sequence>MVQITITASKRIPLAPGLPLTLNFPEESTVQDLKTAISSKYPKFYDSRQKISIKGERSALGDDAFLKDVEGAEVSVKDLGPQVSWRTVFLVEYAGPLVIHPLIYYLSSTIYRRYTQHSLLQKALCVMVMAHFLKRELETIFVHRFSHGTMPAFNIIKNSAHYHLLSGVALALAIYSPTYAADSPYIRGTIRDDPRFLLTCAIVWLFAQLSNFKVHLILRNLRPEGTRKLAIPRGYGFSLVSVPNYFFECLAWATIAVMSGSWVAWLFLFVGGGQMTLWAIKKHKNYKKVFGKEYPRRKVMIPFIF</sequence>
<feature type="transmembrane region" description="Helical" evidence="9">
    <location>
        <begin position="262"/>
        <end position="280"/>
    </location>
</feature>
<dbReference type="PANTHER" id="PTHR10556:SF28">
    <property type="entry name" value="VERY-LONG-CHAIN ENOYL-COA REDUCTASE"/>
    <property type="match status" value="1"/>
</dbReference>
<keyword evidence="5 9" id="KW-1133">Transmembrane helix</keyword>
<dbReference type="Proteomes" id="UP000030671">
    <property type="component" value="Unassembled WGS sequence"/>
</dbReference>
<dbReference type="AlphaFoldDB" id="W4KBP0"/>
<dbReference type="OrthoDB" id="540503at2759"/>
<evidence type="ECO:0000256" key="7">
    <source>
        <dbReference type="ARBA" id="ARBA00023098"/>
    </source>
</evidence>
<dbReference type="HOGENOM" id="CLU_059260_0_0_1"/>
<dbReference type="EMBL" id="KI925457">
    <property type="protein sequence ID" value="ETW82760.1"/>
    <property type="molecule type" value="Genomic_DNA"/>
</dbReference>
<organism evidence="11 12">
    <name type="scientific">Heterobasidion irregulare (strain TC 32-1)</name>
    <dbReference type="NCBI Taxonomy" id="747525"/>
    <lineage>
        <taxon>Eukaryota</taxon>
        <taxon>Fungi</taxon>
        <taxon>Dikarya</taxon>
        <taxon>Basidiomycota</taxon>
        <taxon>Agaricomycotina</taxon>
        <taxon>Agaricomycetes</taxon>
        <taxon>Russulales</taxon>
        <taxon>Bondarzewiaceae</taxon>
        <taxon>Heterobasidion</taxon>
        <taxon>Heterobasidion annosum species complex</taxon>
    </lineage>
</organism>
<evidence type="ECO:0000313" key="11">
    <source>
        <dbReference type="EMBL" id="ETW82760.1"/>
    </source>
</evidence>
<dbReference type="InterPro" id="IPR039357">
    <property type="entry name" value="SRD5A/TECR"/>
</dbReference>
<proteinExistence type="inferred from homology"/>
<evidence type="ECO:0000256" key="3">
    <source>
        <dbReference type="ARBA" id="ARBA00022516"/>
    </source>
</evidence>
<comment type="similarity">
    <text evidence="2">Belongs to the steroid 5-alpha reductase family.</text>
</comment>
<dbReference type="InterPro" id="IPR001104">
    <property type="entry name" value="3-oxo-5_a-steroid_4-DH_C"/>
</dbReference>
<dbReference type="InParanoid" id="W4KBP0"/>
<protein>
    <recommendedName>
        <fullName evidence="10">3-oxo-5-alpha-steroid 4-dehydrogenase C-terminal domain-containing protein</fullName>
    </recommendedName>
</protein>
<keyword evidence="3" id="KW-0444">Lipid biosynthesis</keyword>
<dbReference type="PANTHER" id="PTHR10556">
    <property type="entry name" value="3-OXO-5-ALPHA-STEROID 4-DEHYDROGENASE"/>
    <property type="match status" value="1"/>
</dbReference>
<evidence type="ECO:0000259" key="10">
    <source>
        <dbReference type="Pfam" id="PF02544"/>
    </source>
</evidence>
<reference evidence="11 12" key="1">
    <citation type="journal article" date="2012" name="New Phytol.">
        <title>Insight into trade-off between wood decay and parasitism from the genome of a fungal forest pathogen.</title>
        <authorList>
            <person name="Olson A."/>
            <person name="Aerts A."/>
            <person name="Asiegbu F."/>
            <person name="Belbahri L."/>
            <person name="Bouzid O."/>
            <person name="Broberg A."/>
            <person name="Canback B."/>
            <person name="Coutinho P.M."/>
            <person name="Cullen D."/>
            <person name="Dalman K."/>
            <person name="Deflorio G."/>
            <person name="van Diepen L.T."/>
            <person name="Dunand C."/>
            <person name="Duplessis S."/>
            <person name="Durling M."/>
            <person name="Gonthier P."/>
            <person name="Grimwood J."/>
            <person name="Fossdal C.G."/>
            <person name="Hansson D."/>
            <person name="Henrissat B."/>
            <person name="Hietala A."/>
            <person name="Himmelstrand K."/>
            <person name="Hoffmeister D."/>
            <person name="Hogberg N."/>
            <person name="James T.Y."/>
            <person name="Karlsson M."/>
            <person name="Kohler A."/>
            <person name="Kues U."/>
            <person name="Lee Y.H."/>
            <person name="Lin Y.C."/>
            <person name="Lind M."/>
            <person name="Lindquist E."/>
            <person name="Lombard V."/>
            <person name="Lucas S."/>
            <person name="Lunden K."/>
            <person name="Morin E."/>
            <person name="Murat C."/>
            <person name="Park J."/>
            <person name="Raffaello T."/>
            <person name="Rouze P."/>
            <person name="Salamov A."/>
            <person name="Schmutz J."/>
            <person name="Solheim H."/>
            <person name="Stahlberg J."/>
            <person name="Velez H."/>
            <person name="de Vries R.P."/>
            <person name="Wiebenga A."/>
            <person name="Woodward S."/>
            <person name="Yakovlev I."/>
            <person name="Garbelotto M."/>
            <person name="Martin F."/>
            <person name="Grigoriev I.V."/>
            <person name="Stenlid J."/>
        </authorList>
    </citation>
    <scope>NUCLEOTIDE SEQUENCE [LARGE SCALE GENOMIC DNA]</scope>
    <source>
        <strain evidence="11 12">TC 32-1</strain>
    </source>
</reference>
<keyword evidence="8 9" id="KW-0472">Membrane</keyword>
<dbReference type="Pfam" id="PF02544">
    <property type="entry name" value="Steroid_dh"/>
    <property type="match status" value="1"/>
</dbReference>
<evidence type="ECO:0000256" key="1">
    <source>
        <dbReference type="ARBA" id="ARBA00004141"/>
    </source>
</evidence>
<dbReference type="STRING" id="747525.W4KBP0"/>
<name>W4KBP0_HETIT</name>
<dbReference type="RefSeq" id="XP_009544651.1">
    <property type="nucleotide sequence ID" value="XM_009546356.1"/>
</dbReference>
<dbReference type="GO" id="GO:0016020">
    <property type="term" value="C:membrane"/>
    <property type="evidence" value="ECO:0007669"/>
    <property type="project" value="UniProtKB-SubCell"/>
</dbReference>
<evidence type="ECO:0000256" key="2">
    <source>
        <dbReference type="ARBA" id="ARBA00007742"/>
    </source>
</evidence>
<evidence type="ECO:0000313" key="12">
    <source>
        <dbReference type="Proteomes" id="UP000030671"/>
    </source>
</evidence>
<comment type="subcellular location">
    <subcellularLocation>
        <location evidence="1">Membrane</location>
        <topology evidence="1">Multi-pass membrane protein</topology>
    </subcellularLocation>
</comment>
<dbReference type="PROSITE" id="PS50244">
    <property type="entry name" value="S5A_REDUCTASE"/>
    <property type="match status" value="1"/>
</dbReference>
<feature type="transmembrane region" description="Helical" evidence="9">
    <location>
        <begin position="235"/>
        <end position="256"/>
    </location>
</feature>
<evidence type="ECO:0000256" key="6">
    <source>
        <dbReference type="ARBA" id="ARBA00023002"/>
    </source>
</evidence>